<organism evidence="9 10">
    <name type="scientific">Advenella faeciporci</name>
    <dbReference type="NCBI Taxonomy" id="797535"/>
    <lineage>
        <taxon>Bacteria</taxon>
        <taxon>Pseudomonadati</taxon>
        <taxon>Pseudomonadota</taxon>
        <taxon>Betaproteobacteria</taxon>
        <taxon>Burkholderiales</taxon>
        <taxon>Alcaligenaceae</taxon>
    </lineage>
</organism>
<comment type="similarity">
    <text evidence="2">Belongs to the AzlC family.</text>
</comment>
<dbReference type="PANTHER" id="PTHR34979:SF1">
    <property type="entry name" value="INNER MEMBRANE PROTEIN YGAZ"/>
    <property type="match status" value="1"/>
</dbReference>
<name>A0A918JNG8_9BURK</name>
<evidence type="ECO:0000313" key="10">
    <source>
        <dbReference type="Proteomes" id="UP000608345"/>
    </source>
</evidence>
<dbReference type="GO" id="GO:0005886">
    <property type="term" value="C:plasma membrane"/>
    <property type="evidence" value="ECO:0007669"/>
    <property type="project" value="UniProtKB-SubCell"/>
</dbReference>
<dbReference type="Proteomes" id="UP000608345">
    <property type="component" value="Unassembled WGS sequence"/>
</dbReference>
<dbReference type="Pfam" id="PF03591">
    <property type="entry name" value="AzlC"/>
    <property type="match status" value="1"/>
</dbReference>
<evidence type="ECO:0000256" key="1">
    <source>
        <dbReference type="ARBA" id="ARBA00004651"/>
    </source>
</evidence>
<evidence type="ECO:0000256" key="2">
    <source>
        <dbReference type="ARBA" id="ARBA00010735"/>
    </source>
</evidence>
<evidence type="ECO:0000313" key="9">
    <source>
        <dbReference type="EMBL" id="GGW90506.1"/>
    </source>
</evidence>
<feature type="transmembrane region" description="Helical" evidence="8">
    <location>
        <begin position="84"/>
        <end position="108"/>
    </location>
</feature>
<feature type="transmembrane region" description="Helical" evidence="8">
    <location>
        <begin position="55"/>
        <end position="77"/>
    </location>
</feature>
<feature type="transmembrane region" description="Helical" evidence="8">
    <location>
        <begin position="114"/>
        <end position="132"/>
    </location>
</feature>
<evidence type="ECO:0000256" key="5">
    <source>
        <dbReference type="ARBA" id="ARBA00022692"/>
    </source>
</evidence>
<keyword evidence="6 8" id="KW-1133">Transmembrane helix</keyword>
<protein>
    <submittedName>
        <fullName evidence="9">Membrane protein</fullName>
    </submittedName>
</protein>
<reference evidence="9" key="2">
    <citation type="submission" date="2020-09" db="EMBL/GenBank/DDBJ databases">
        <authorList>
            <person name="Sun Q."/>
            <person name="Kim S."/>
        </authorList>
    </citation>
    <scope>NUCLEOTIDE SEQUENCE</scope>
    <source>
        <strain evidence="9">KCTC 23732</strain>
    </source>
</reference>
<dbReference type="GO" id="GO:1903785">
    <property type="term" value="P:L-valine transmembrane transport"/>
    <property type="evidence" value="ECO:0007669"/>
    <property type="project" value="TreeGrafter"/>
</dbReference>
<evidence type="ECO:0000256" key="6">
    <source>
        <dbReference type="ARBA" id="ARBA00022989"/>
    </source>
</evidence>
<evidence type="ECO:0000256" key="8">
    <source>
        <dbReference type="SAM" id="Phobius"/>
    </source>
</evidence>
<accession>A0A918JNG8</accession>
<feature type="transmembrane region" description="Helical" evidence="8">
    <location>
        <begin position="224"/>
        <end position="243"/>
    </location>
</feature>
<dbReference type="EMBL" id="BMYS01000015">
    <property type="protein sequence ID" value="GGW90506.1"/>
    <property type="molecule type" value="Genomic_DNA"/>
</dbReference>
<dbReference type="PANTHER" id="PTHR34979">
    <property type="entry name" value="INNER MEMBRANE PROTEIN YGAZ"/>
    <property type="match status" value="1"/>
</dbReference>
<dbReference type="AlphaFoldDB" id="A0A918JNG8"/>
<proteinExistence type="inferred from homology"/>
<dbReference type="InterPro" id="IPR011606">
    <property type="entry name" value="Brnchd-chn_aa_trnsp_permease"/>
</dbReference>
<gene>
    <name evidence="9" type="ORF">GCM10011450_20980</name>
</gene>
<feature type="transmembrane region" description="Helical" evidence="8">
    <location>
        <begin position="30"/>
        <end position="49"/>
    </location>
</feature>
<evidence type="ECO:0000256" key="7">
    <source>
        <dbReference type="ARBA" id="ARBA00023136"/>
    </source>
</evidence>
<keyword evidence="4" id="KW-1003">Cell membrane</keyword>
<feature type="transmembrane region" description="Helical" evidence="8">
    <location>
        <begin position="174"/>
        <end position="195"/>
    </location>
</feature>
<keyword evidence="7 8" id="KW-0472">Membrane</keyword>
<comment type="subcellular location">
    <subcellularLocation>
        <location evidence="1">Cell membrane</location>
        <topology evidence="1">Multi-pass membrane protein</topology>
    </subcellularLocation>
</comment>
<keyword evidence="10" id="KW-1185">Reference proteome</keyword>
<feature type="transmembrane region" description="Helical" evidence="8">
    <location>
        <begin position="144"/>
        <end position="162"/>
    </location>
</feature>
<keyword evidence="3" id="KW-0813">Transport</keyword>
<keyword evidence="5 8" id="KW-0812">Transmembrane</keyword>
<sequence>MSVQLSTGVKSLPPRLSIKKMAWFMGSRHIAPNLFALSVWGFVTGVAMVNYGLAAWQALLMSFLVYAGSLQLTVAPLMALNAPLWVVFFAAMVVNLRFIIFGASLYPYFRHFSVWRRIVAGYFLTDVGFVLFMNRFRAQRIGRIGMYYGYFMSASFLLWLVWQVSTVLGIYVGSYIPGSWSLEYAGVFTLLAIVIPMVRTQPMLVTVVAAGAASWLGQQLPFRLGLFVAIVVGVVAGVLAEKYGKNAGKARKGV</sequence>
<evidence type="ECO:0000256" key="4">
    <source>
        <dbReference type="ARBA" id="ARBA00022475"/>
    </source>
</evidence>
<comment type="caution">
    <text evidence="9">The sequence shown here is derived from an EMBL/GenBank/DDBJ whole genome shotgun (WGS) entry which is preliminary data.</text>
</comment>
<evidence type="ECO:0000256" key="3">
    <source>
        <dbReference type="ARBA" id="ARBA00022448"/>
    </source>
</evidence>
<reference evidence="9" key="1">
    <citation type="journal article" date="2014" name="Int. J. Syst. Evol. Microbiol.">
        <title>Complete genome sequence of Corynebacterium casei LMG S-19264T (=DSM 44701T), isolated from a smear-ripened cheese.</title>
        <authorList>
            <consortium name="US DOE Joint Genome Institute (JGI-PGF)"/>
            <person name="Walter F."/>
            <person name="Albersmeier A."/>
            <person name="Kalinowski J."/>
            <person name="Ruckert C."/>
        </authorList>
    </citation>
    <scope>NUCLEOTIDE SEQUENCE</scope>
    <source>
        <strain evidence="9">KCTC 23732</strain>
    </source>
</reference>